<dbReference type="SUPFAM" id="SSF101751">
    <property type="entry name" value="Hydrophobin II, HfbII"/>
    <property type="match status" value="1"/>
</dbReference>
<dbReference type="Proteomes" id="UP000006753">
    <property type="component" value="Unassembled WGS sequence"/>
</dbReference>
<gene>
    <name evidence="4" type="ORF">MBM_07186</name>
</gene>
<comment type="similarity">
    <text evidence="1">Belongs to the cerato-ulmin hydrophobin family.</text>
</comment>
<dbReference type="InterPro" id="IPR036686">
    <property type="entry name" value="Class_II_Hydrophobin_sf"/>
</dbReference>
<dbReference type="Gene3D" id="3.20.120.10">
    <property type="entry name" value="Hydrophobin"/>
    <property type="match status" value="1"/>
</dbReference>
<keyword evidence="5" id="KW-1185">Reference proteome</keyword>
<keyword evidence="2" id="KW-1015">Disulfide bond</keyword>
<dbReference type="InterPro" id="IPR010636">
    <property type="entry name" value="Class_II_hydrophobin"/>
</dbReference>
<accession>K1WAZ3</accession>
<sequence>MRASFSPILALSSLLTSSLAFPAVLNDRQVALCSTGTPVCCDVDVLGVADLDCITPPGTPANVTDFNDLCAGVGKIDRCCILPIVSFPRPGARVPYSHFTAGPRNSLQRAYWLLNDSALQFLWHSCGLAIAVH</sequence>
<dbReference type="OrthoDB" id="4500971at2759"/>
<organism evidence="4 5">
    <name type="scientific">Marssonina brunnea f. sp. multigermtubi (strain MB_m1)</name>
    <name type="common">Marssonina leaf spot fungus</name>
    <dbReference type="NCBI Taxonomy" id="1072389"/>
    <lineage>
        <taxon>Eukaryota</taxon>
        <taxon>Fungi</taxon>
        <taxon>Dikarya</taxon>
        <taxon>Ascomycota</taxon>
        <taxon>Pezizomycotina</taxon>
        <taxon>Leotiomycetes</taxon>
        <taxon>Helotiales</taxon>
        <taxon>Drepanopezizaceae</taxon>
        <taxon>Drepanopeziza</taxon>
    </lineage>
</organism>
<proteinExistence type="inferred from homology"/>
<dbReference type="AlphaFoldDB" id="K1WAZ3"/>
<dbReference type="STRING" id="1072389.K1WAZ3"/>
<dbReference type="CDD" id="cd23508">
    <property type="entry name" value="hydrophobin_II"/>
    <property type="match status" value="1"/>
</dbReference>
<feature type="signal peptide" evidence="3">
    <location>
        <begin position="1"/>
        <end position="20"/>
    </location>
</feature>
<evidence type="ECO:0000313" key="4">
    <source>
        <dbReference type="EMBL" id="EKD14465.1"/>
    </source>
</evidence>
<feature type="chain" id="PRO_5003854689" evidence="3">
    <location>
        <begin position="21"/>
        <end position="133"/>
    </location>
</feature>
<dbReference type="HOGENOM" id="CLU_1907148_0_0_1"/>
<dbReference type="PANTHER" id="PTHR42341:SF1">
    <property type="entry name" value="HYDROPHOBIN"/>
    <property type="match status" value="1"/>
</dbReference>
<evidence type="ECO:0000256" key="3">
    <source>
        <dbReference type="SAM" id="SignalP"/>
    </source>
</evidence>
<name>K1WAZ3_MARBU</name>
<dbReference type="eggNOG" id="ENOG502T763">
    <property type="taxonomic scope" value="Eukaryota"/>
</dbReference>
<evidence type="ECO:0000313" key="5">
    <source>
        <dbReference type="Proteomes" id="UP000006753"/>
    </source>
</evidence>
<evidence type="ECO:0000256" key="1">
    <source>
        <dbReference type="ARBA" id="ARBA00009576"/>
    </source>
</evidence>
<dbReference type="GO" id="GO:0005576">
    <property type="term" value="C:extracellular region"/>
    <property type="evidence" value="ECO:0007669"/>
    <property type="project" value="InterPro"/>
</dbReference>
<protein>
    <submittedName>
        <fullName evidence="4">Hydrophobin</fullName>
    </submittedName>
</protein>
<dbReference type="PANTHER" id="PTHR42341">
    <property type="entry name" value="HYDROPHOBIN"/>
    <property type="match status" value="1"/>
</dbReference>
<dbReference type="Pfam" id="PF06766">
    <property type="entry name" value="Hydrophobin_2"/>
    <property type="match status" value="1"/>
</dbReference>
<dbReference type="InParanoid" id="K1WAZ3"/>
<reference evidence="4 5" key="1">
    <citation type="journal article" date="2012" name="BMC Genomics">
        <title>Sequencing the genome of Marssonina brunnea reveals fungus-poplar co-evolution.</title>
        <authorList>
            <person name="Zhu S."/>
            <person name="Cao Y.-Z."/>
            <person name="Jiang C."/>
            <person name="Tan B.-Y."/>
            <person name="Wang Z."/>
            <person name="Feng S."/>
            <person name="Zhang L."/>
            <person name="Su X.-H."/>
            <person name="Brejova B."/>
            <person name="Vinar T."/>
            <person name="Xu M."/>
            <person name="Wang M.-X."/>
            <person name="Zhang S.-G."/>
            <person name="Huang M.-R."/>
            <person name="Wu R."/>
            <person name="Zhou Y."/>
        </authorList>
    </citation>
    <scope>NUCLEOTIDE SEQUENCE [LARGE SCALE GENOMIC DNA]</scope>
    <source>
        <strain evidence="4 5">MB_m1</strain>
    </source>
</reference>
<evidence type="ECO:0000256" key="2">
    <source>
        <dbReference type="ARBA" id="ARBA00023157"/>
    </source>
</evidence>
<dbReference type="KEGG" id="mbe:MBM_07186"/>
<keyword evidence="3" id="KW-0732">Signal</keyword>
<dbReference type="EMBL" id="JH921445">
    <property type="protein sequence ID" value="EKD14465.1"/>
    <property type="molecule type" value="Genomic_DNA"/>
</dbReference>